<feature type="transmembrane region" description="Helical" evidence="8">
    <location>
        <begin position="7"/>
        <end position="25"/>
    </location>
</feature>
<keyword evidence="3" id="KW-0813">Transport</keyword>
<dbReference type="GO" id="GO:0055085">
    <property type="term" value="P:transmembrane transport"/>
    <property type="evidence" value="ECO:0007669"/>
    <property type="project" value="InterPro"/>
</dbReference>
<proteinExistence type="inferred from homology"/>
<dbReference type="InterPro" id="IPR004776">
    <property type="entry name" value="Mem_transp_PIN-like"/>
</dbReference>
<evidence type="ECO:0008006" key="11">
    <source>
        <dbReference type="Google" id="ProtNLM"/>
    </source>
</evidence>
<protein>
    <recommendedName>
        <fullName evidence="11">Transporter</fullName>
    </recommendedName>
</protein>
<sequence>MLIIDALVPVFMVIMAGTLLNIFRFPGGDFWPLVERFTYFFLFPVMLISKMANARIDQVAVDKVALAIILLLFAMTAFVVVLKPLLTRSGPVFTSVYQGGLRFNTYVVLAAAEALYGGAGLTIAAVAMAIMIPLINVFCVFIFTLYVGQSGSGLGATLKAIAKNPLIVGCVVGIGLNITGIGLPGWSAAAFNIISNAALPLGLLAVGFALNLRSIREASWPLISSSLIKLFIMPLVATVIGYLVGLSELEIGVLLLFAAMPTATSSYILARQLGGHAPLMAAITTAQTLLAMVTLPVVLQFLPGSLALLFS</sequence>
<keyword evidence="10" id="KW-1185">Reference proteome</keyword>
<feature type="transmembrane region" description="Helical" evidence="8">
    <location>
        <begin position="189"/>
        <end position="210"/>
    </location>
</feature>
<keyword evidence="4" id="KW-1003">Cell membrane</keyword>
<feature type="transmembrane region" description="Helical" evidence="8">
    <location>
        <begin position="123"/>
        <end position="146"/>
    </location>
</feature>
<evidence type="ECO:0000256" key="1">
    <source>
        <dbReference type="ARBA" id="ARBA00004651"/>
    </source>
</evidence>
<feature type="transmembrane region" description="Helical" evidence="8">
    <location>
        <begin position="166"/>
        <end position="183"/>
    </location>
</feature>
<comment type="caution">
    <text evidence="9">The sequence shown here is derived from an EMBL/GenBank/DDBJ whole genome shotgun (WGS) entry which is preliminary data.</text>
</comment>
<accession>A0A1T1H8G4</accession>
<dbReference type="InterPro" id="IPR038770">
    <property type="entry name" value="Na+/solute_symporter_sf"/>
</dbReference>
<evidence type="ECO:0000256" key="5">
    <source>
        <dbReference type="ARBA" id="ARBA00022692"/>
    </source>
</evidence>
<dbReference type="Proteomes" id="UP000190064">
    <property type="component" value="Unassembled WGS sequence"/>
</dbReference>
<evidence type="ECO:0000256" key="3">
    <source>
        <dbReference type="ARBA" id="ARBA00022448"/>
    </source>
</evidence>
<organism evidence="9 10">
    <name type="scientific">Oceanospirillum linum</name>
    <dbReference type="NCBI Taxonomy" id="966"/>
    <lineage>
        <taxon>Bacteria</taxon>
        <taxon>Pseudomonadati</taxon>
        <taxon>Pseudomonadota</taxon>
        <taxon>Gammaproteobacteria</taxon>
        <taxon>Oceanospirillales</taxon>
        <taxon>Oceanospirillaceae</taxon>
        <taxon>Oceanospirillum</taxon>
    </lineage>
</organism>
<evidence type="ECO:0000313" key="9">
    <source>
        <dbReference type="EMBL" id="OOV86169.1"/>
    </source>
</evidence>
<name>A0A1T1H8G4_OCELI</name>
<comment type="similarity">
    <text evidence="2">Belongs to the auxin efflux carrier (TC 2.A.69) family.</text>
</comment>
<evidence type="ECO:0000313" key="10">
    <source>
        <dbReference type="Proteomes" id="UP000190064"/>
    </source>
</evidence>
<dbReference type="PANTHER" id="PTHR36838:SF4">
    <property type="entry name" value="AUXIN EFFLUX CARRIER FAMILY PROTEIN"/>
    <property type="match status" value="1"/>
</dbReference>
<dbReference type="GO" id="GO:0005886">
    <property type="term" value="C:plasma membrane"/>
    <property type="evidence" value="ECO:0007669"/>
    <property type="project" value="UniProtKB-SubCell"/>
</dbReference>
<evidence type="ECO:0000256" key="4">
    <source>
        <dbReference type="ARBA" id="ARBA00022475"/>
    </source>
</evidence>
<dbReference type="Gene3D" id="1.20.1530.20">
    <property type="match status" value="1"/>
</dbReference>
<dbReference type="Pfam" id="PF03547">
    <property type="entry name" value="Mem_trans"/>
    <property type="match status" value="1"/>
</dbReference>
<feature type="transmembrane region" description="Helical" evidence="8">
    <location>
        <begin position="277"/>
        <end position="302"/>
    </location>
</feature>
<feature type="transmembrane region" description="Helical" evidence="8">
    <location>
        <begin position="251"/>
        <end position="270"/>
    </location>
</feature>
<dbReference type="STRING" id="966.BTA35_0214400"/>
<dbReference type="AlphaFoldDB" id="A0A1T1H8G4"/>
<gene>
    <name evidence="9" type="ORF">BTA35_0214400</name>
</gene>
<evidence type="ECO:0000256" key="8">
    <source>
        <dbReference type="SAM" id="Phobius"/>
    </source>
</evidence>
<keyword evidence="5 8" id="KW-0812">Transmembrane</keyword>
<feature type="transmembrane region" description="Helical" evidence="8">
    <location>
        <begin position="64"/>
        <end position="86"/>
    </location>
</feature>
<evidence type="ECO:0000256" key="7">
    <source>
        <dbReference type="ARBA" id="ARBA00023136"/>
    </source>
</evidence>
<comment type="subcellular location">
    <subcellularLocation>
        <location evidence="1">Cell membrane</location>
        <topology evidence="1">Multi-pass membrane protein</topology>
    </subcellularLocation>
</comment>
<evidence type="ECO:0000256" key="2">
    <source>
        <dbReference type="ARBA" id="ARBA00010145"/>
    </source>
</evidence>
<dbReference type="RefSeq" id="WP_078320516.1">
    <property type="nucleotide sequence ID" value="NZ_FXTS01000009.1"/>
</dbReference>
<feature type="transmembrane region" description="Helical" evidence="8">
    <location>
        <begin position="37"/>
        <end position="52"/>
    </location>
</feature>
<reference evidence="9" key="1">
    <citation type="submission" date="2017-02" db="EMBL/GenBank/DDBJ databases">
        <title>Draft Genome Sequence of the Salt Water Bacterium Oceanospirillum linum ATCC 11336.</title>
        <authorList>
            <person name="Trachtenberg A.M."/>
            <person name="Carney J.G."/>
            <person name="Linnane J.D."/>
            <person name="Rheaume B.A."/>
            <person name="Pitts N.L."/>
            <person name="Mykles D.L."/>
            <person name="Maclea K.S."/>
        </authorList>
    </citation>
    <scope>NUCLEOTIDE SEQUENCE [LARGE SCALE GENOMIC DNA]</scope>
    <source>
        <strain evidence="9">ATCC 11336</strain>
    </source>
</reference>
<keyword evidence="6 8" id="KW-1133">Transmembrane helix</keyword>
<dbReference type="PANTHER" id="PTHR36838">
    <property type="entry name" value="AUXIN EFFLUX CARRIER FAMILY PROTEIN"/>
    <property type="match status" value="1"/>
</dbReference>
<keyword evidence="7 8" id="KW-0472">Membrane</keyword>
<dbReference type="EMBL" id="MTSD02000008">
    <property type="protein sequence ID" value="OOV86169.1"/>
    <property type="molecule type" value="Genomic_DNA"/>
</dbReference>
<feature type="transmembrane region" description="Helical" evidence="8">
    <location>
        <begin position="222"/>
        <end position="245"/>
    </location>
</feature>
<evidence type="ECO:0000256" key="6">
    <source>
        <dbReference type="ARBA" id="ARBA00022989"/>
    </source>
</evidence>